<dbReference type="AlphaFoldDB" id="A0A1F6B1K4"/>
<accession>A0A1F6B1K4</accession>
<name>A0A1F6B1K4_9BACT</name>
<gene>
    <name evidence="1" type="ORF">A2973_03580</name>
</gene>
<sequence length="193" mass="20933">MKLPLKVLSLVLILFSLSIVFKQQLLAQDVKVLQQTGDPRCADACGYDGCGCPVGDEDAGVAVEMVAGKKGVTMKKLVKDGTVQSRLNRLAADYTVFQDKVKSRRQKLVDSGKEVGPFDTLIQRTDATLASLRTSVAPANTSWNDYYRAAKFDTAKKQLAKSKTTNLRATIASLESAFAQETATIQQLTVEGN</sequence>
<comment type="caution">
    <text evidence="1">The sequence shown here is derived from an EMBL/GenBank/DDBJ whole genome shotgun (WGS) entry which is preliminary data.</text>
</comment>
<dbReference type="EMBL" id="MFJZ01000023">
    <property type="protein sequence ID" value="OGG30427.1"/>
    <property type="molecule type" value="Genomic_DNA"/>
</dbReference>
<dbReference type="Proteomes" id="UP000176409">
    <property type="component" value="Unassembled WGS sequence"/>
</dbReference>
<proteinExistence type="predicted"/>
<organism evidence="1 2">
    <name type="scientific">Candidatus Gottesmanbacteria bacterium RIFCSPLOWO2_01_FULL_49_10</name>
    <dbReference type="NCBI Taxonomy" id="1798396"/>
    <lineage>
        <taxon>Bacteria</taxon>
        <taxon>Candidatus Gottesmaniibacteriota</taxon>
    </lineage>
</organism>
<dbReference type="STRING" id="1798396.A2973_03580"/>
<evidence type="ECO:0000313" key="2">
    <source>
        <dbReference type="Proteomes" id="UP000176409"/>
    </source>
</evidence>
<reference evidence="1 2" key="1">
    <citation type="journal article" date="2016" name="Nat. Commun.">
        <title>Thousands of microbial genomes shed light on interconnected biogeochemical processes in an aquifer system.</title>
        <authorList>
            <person name="Anantharaman K."/>
            <person name="Brown C.T."/>
            <person name="Hug L.A."/>
            <person name="Sharon I."/>
            <person name="Castelle C.J."/>
            <person name="Probst A.J."/>
            <person name="Thomas B.C."/>
            <person name="Singh A."/>
            <person name="Wilkins M.J."/>
            <person name="Karaoz U."/>
            <person name="Brodie E.L."/>
            <person name="Williams K.H."/>
            <person name="Hubbard S.S."/>
            <person name="Banfield J.F."/>
        </authorList>
    </citation>
    <scope>NUCLEOTIDE SEQUENCE [LARGE SCALE GENOMIC DNA]</scope>
</reference>
<protein>
    <submittedName>
        <fullName evidence="1">Uncharacterized protein</fullName>
    </submittedName>
</protein>
<evidence type="ECO:0000313" key="1">
    <source>
        <dbReference type="EMBL" id="OGG30427.1"/>
    </source>
</evidence>